<reference evidence="1 2" key="1">
    <citation type="submission" date="2016-06" db="EMBL/GenBank/DDBJ databases">
        <title>Genome sequence of endosymbiont of Candidatus Endolucinida thiodiazotropha.</title>
        <authorList>
            <person name="Poehlein A."/>
            <person name="Koenig S."/>
            <person name="Heiden S.E."/>
            <person name="Thuermer A."/>
            <person name="Voget S."/>
            <person name="Daniel R."/>
            <person name="Markert S."/>
            <person name="Gros O."/>
            <person name="Schweder T."/>
        </authorList>
    </citation>
    <scope>NUCLEOTIDE SEQUENCE [LARGE SCALE GENOMIC DNA]</scope>
    <source>
        <strain evidence="1 2">COS</strain>
    </source>
</reference>
<dbReference type="RefSeq" id="WP_069121252.1">
    <property type="nucleotide sequence ID" value="NZ_MARB01000003.1"/>
</dbReference>
<dbReference type="OrthoDB" id="9940862at2"/>
<keyword evidence="2" id="KW-1185">Reference proteome</keyword>
<dbReference type="AlphaFoldDB" id="A0A7Z0VNS5"/>
<sequence length="303" mass="35482">MSNLYRNLNQDHSTNLEDLPFRINSVERLPVLAQEESCQIIKQYFDYLESLLGRKHSDPDVEQLRALLTEISGFIRSEKSQIKDDGYIRMLNRLTTIYAKGIQLEDDKAFIGTAVNYADIMNTVSKSYAGYDYTEPVGLMLHYMDKLFNDREESWLEVFEYIISMSDSHVLRMLKEQHLQEIQNWVEEGVDNLFAIWDEQLDVINNLSNEIYLLDKQILLTSRALRKNMSQVTAPNVIYLRDIHLRKELEQLREKRQELVAARTGKIELSALLDENIHEFGERLTEIRRSTQIQLAWSNTAES</sequence>
<comment type="caution">
    <text evidence="1">The sequence shown here is derived from an EMBL/GenBank/DDBJ whole genome shotgun (WGS) entry which is preliminary data.</text>
</comment>
<evidence type="ECO:0000313" key="2">
    <source>
        <dbReference type="Proteomes" id="UP000094769"/>
    </source>
</evidence>
<gene>
    <name evidence="1" type="ORF">CODIS_06200</name>
</gene>
<name>A0A7Z0VNS5_9GAMM</name>
<accession>A0A7Z0VNS5</accession>
<dbReference type="EMBL" id="MARB01000003">
    <property type="protein sequence ID" value="ODJ89009.1"/>
    <property type="molecule type" value="Genomic_DNA"/>
</dbReference>
<organism evidence="1 2">
    <name type="scientific">Candidatus Thiodiazotropha endolucinida</name>
    <dbReference type="NCBI Taxonomy" id="1655433"/>
    <lineage>
        <taxon>Bacteria</taxon>
        <taxon>Pseudomonadati</taxon>
        <taxon>Pseudomonadota</taxon>
        <taxon>Gammaproteobacteria</taxon>
        <taxon>Chromatiales</taxon>
        <taxon>Sedimenticolaceae</taxon>
        <taxon>Candidatus Thiodiazotropha</taxon>
    </lineage>
</organism>
<protein>
    <submittedName>
        <fullName evidence="1">Uncharacterized protein</fullName>
    </submittedName>
</protein>
<dbReference type="Proteomes" id="UP000094769">
    <property type="component" value="Unassembled WGS sequence"/>
</dbReference>
<proteinExistence type="predicted"/>
<evidence type="ECO:0000313" key="1">
    <source>
        <dbReference type="EMBL" id="ODJ89009.1"/>
    </source>
</evidence>